<dbReference type="GO" id="GO:0006355">
    <property type="term" value="P:regulation of DNA-templated transcription"/>
    <property type="evidence" value="ECO:0007669"/>
    <property type="project" value="TreeGrafter"/>
</dbReference>
<reference evidence="2 3" key="1">
    <citation type="submission" date="2019-01" db="EMBL/GenBank/DDBJ databases">
        <title>Draft genome sequences of three monokaryotic isolates of the white-rot basidiomycete fungus Dichomitus squalens.</title>
        <authorList>
            <consortium name="DOE Joint Genome Institute"/>
            <person name="Lopez S.C."/>
            <person name="Andreopoulos B."/>
            <person name="Pangilinan J."/>
            <person name="Lipzen A."/>
            <person name="Riley R."/>
            <person name="Ahrendt S."/>
            <person name="Ng V."/>
            <person name="Barry K."/>
            <person name="Daum C."/>
            <person name="Grigoriev I.V."/>
            <person name="Hilden K.S."/>
            <person name="Makela M.R."/>
            <person name="de Vries R.P."/>
        </authorList>
    </citation>
    <scope>NUCLEOTIDE SEQUENCE [LARGE SCALE GENOMIC DNA]</scope>
    <source>
        <strain evidence="2 3">CBS 464.89</strain>
    </source>
</reference>
<accession>A0A4Q9PN93</accession>
<dbReference type="GO" id="GO:0005634">
    <property type="term" value="C:nucleus"/>
    <property type="evidence" value="ECO:0007669"/>
    <property type="project" value="TreeGrafter"/>
</dbReference>
<proteinExistence type="predicted"/>
<dbReference type="InterPro" id="IPR009210">
    <property type="entry name" value="ASCC1"/>
</dbReference>
<organism evidence="2 3">
    <name type="scientific">Dichomitus squalens</name>
    <dbReference type="NCBI Taxonomy" id="114155"/>
    <lineage>
        <taxon>Eukaryota</taxon>
        <taxon>Fungi</taxon>
        <taxon>Dikarya</taxon>
        <taxon>Basidiomycota</taxon>
        <taxon>Agaricomycotina</taxon>
        <taxon>Agaricomycetes</taxon>
        <taxon>Polyporales</taxon>
        <taxon>Polyporaceae</taxon>
        <taxon>Dichomitus</taxon>
    </lineage>
</organism>
<dbReference type="PANTHER" id="PTHR13360:SF1">
    <property type="entry name" value="ACTIVATING SIGNAL COINTEGRATOR 1 COMPLEX SUBUNIT 1"/>
    <property type="match status" value="1"/>
</dbReference>
<evidence type="ECO:0000313" key="2">
    <source>
        <dbReference type="EMBL" id="TBU55741.1"/>
    </source>
</evidence>
<dbReference type="PANTHER" id="PTHR13360">
    <property type="entry name" value="ACTIVATING SIGNAL COINTEGRATOR 1 COMPLEX SUBUNIT 1"/>
    <property type="match status" value="1"/>
</dbReference>
<dbReference type="Proteomes" id="UP000292082">
    <property type="component" value="Unassembled WGS sequence"/>
</dbReference>
<keyword evidence="3" id="KW-1185">Reference proteome</keyword>
<dbReference type="Pfam" id="PF10469">
    <property type="entry name" value="AKAP7_NLS"/>
    <property type="match status" value="1"/>
</dbReference>
<evidence type="ECO:0000259" key="1">
    <source>
        <dbReference type="Pfam" id="PF10469"/>
    </source>
</evidence>
<evidence type="ECO:0000313" key="3">
    <source>
        <dbReference type="Proteomes" id="UP000292082"/>
    </source>
</evidence>
<sequence>MLNPLSVAEDEDAVAVAATDAVDEAEDETEVVDPLRQQEPLLTLSLERPQVLPRDHRKGECRNRPSHIGHIPELRDTISRFTDTLLTATPAIPGLDSTIVIPPRRLHFTLGVMSLDLEQPSENSEERESGHVGASAWKISKTLEAARGLLREVKPKIIEILGEEKLRVSLDSMCIMPPERGDQERAHVMWIGPADGDGVKKFKQVAHLVVKSFKQAGLLVAEDRPLKLHCTVLNTIYRKPRTKARVPFSYPSVLASEAVKTICVQKGVVDAAQTGKPKEGPVHVNFGEWDLNEIQICEMGSWGPEGEYVAVARQSLIS</sequence>
<dbReference type="Gene3D" id="3.90.1140.10">
    <property type="entry name" value="Cyclic phosphodiesterase"/>
    <property type="match status" value="1"/>
</dbReference>
<dbReference type="STRING" id="114155.A0A4Q9PN93"/>
<dbReference type="InterPro" id="IPR019510">
    <property type="entry name" value="AKAP7-like_phosphoesterase"/>
</dbReference>
<dbReference type="EMBL" id="ML145163">
    <property type="protein sequence ID" value="TBU55741.1"/>
    <property type="molecule type" value="Genomic_DNA"/>
</dbReference>
<gene>
    <name evidence="2" type="ORF">BD310DRAFT_825140</name>
</gene>
<dbReference type="GO" id="GO:0006307">
    <property type="term" value="P:DNA alkylation repair"/>
    <property type="evidence" value="ECO:0007669"/>
    <property type="project" value="InterPro"/>
</dbReference>
<protein>
    <recommendedName>
        <fullName evidence="1">A-kinase anchor protein 7-like phosphoesterase domain-containing protein</fullName>
    </recommendedName>
</protein>
<feature type="domain" description="A-kinase anchor protein 7-like phosphoesterase" evidence="1">
    <location>
        <begin position="73"/>
        <end position="312"/>
    </location>
</feature>
<dbReference type="AlphaFoldDB" id="A0A4Q9PN93"/>
<name>A0A4Q9PN93_9APHY</name>